<dbReference type="Proteomes" id="UP000239522">
    <property type="component" value="Unassembled WGS sequence"/>
</dbReference>
<comment type="caution">
    <text evidence="2">The sequence shown here is derived from an EMBL/GenBank/DDBJ whole genome shotgun (WGS) entry which is preliminary data.</text>
</comment>
<name>A0A2S7KZB8_9FLAO</name>
<dbReference type="EMBL" id="MQUA01000013">
    <property type="protein sequence ID" value="PQB08009.1"/>
    <property type="molecule type" value="Genomic_DNA"/>
</dbReference>
<accession>A0A2S7KZB8</accession>
<sequence>MKINEYYIKARLFPTILTSIPILSLYFFGFSEKIIEFMTFLESYKWASDITLSIAIIYFLVQINRLISKELFQNIFFKEELHMPTTNFLLNSDTTLAKSIKSQIVQKIATDFDIQLLDSNSENENEEEARKIISSAVAQVRNVTRDNSMLLQHNIEYGFVRNLIGGCVLASLISILNIFLFQYTFPNPFAFKLNLAFLGVFILPIVLSKFLINRYGKYYAKILFEQYLKK</sequence>
<proteinExistence type="predicted"/>
<protein>
    <submittedName>
        <fullName evidence="2">Uncharacterized protein</fullName>
    </submittedName>
</protein>
<keyword evidence="1" id="KW-0812">Transmembrane</keyword>
<evidence type="ECO:0000313" key="2">
    <source>
        <dbReference type="EMBL" id="PQB08009.1"/>
    </source>
</evidence>
<feature type="transmembrane region" description="Helical" evidence="1">
    <location>
        <begin position="159"/>
        <end position="181"/>
    </location>
</feature>
<evidence type="ECO:0000256" key="1">
    <source>
        <dbReference type="SAM" id="Phobius"/>
    </source>
</evidence>
<dbReference type="OrthoDB" id="2083198at2"/>
<feature type="transmembrane region" description="Helical" evidence="1">
    <location>
        <begin position="43"/>
        <end position="61"/>
    </location>
</feature>
<evidence type="ECO:0000313" key="3">
    <source>
        <dbReference type="Proteomes" id="UP000239522"/>
    </source>
</evidence>
<keyword evidence="3" id="KW-1185">Reference proteome</keyword>
<organism evidence="2 3">
    <name type="scientific">Polaribacter filamentus</name>
    <dbReference type="NCBI Taxonomy" id="53483"/>
    <lineage>
        <taxon>Bacteria</taxon>
        <taxon>Pseudomonadati</taxon>
        <taxon>Bacteroidota</taxon>
        <taxon>Flavobacteriia</taxon>
        <taxon>Flavobacteriales</taxon>
        <taxon>Flavobacteriaceae</taxon>
    </lineage>
</organism>
<feature type="transmembrane region" description="Helical" evidence="1">
    <location>
        <begin position="193"/>
        <end position="212"/>
    </location>
</feature>
<feature type="transmembrane region" description="Helical" evidence="1">
    <location>
        <begin position="12"/>
        <end position="31"/>
    </location>
</feature>
<gene>
    <name evidence="2" type="ORF">BST83_13245</name>
</gene>
<reference evidence="2 3" key="1">
    <citation type="submission" date="2016-11" db="EMBL/GenBank/DDBJ databases">
        <title>Trade-off between light-utilization and light-protection in marine flavobacteria.</title>
        <authorList>
            <person name="Kumagai Y."/>
        </authorList>
    </citation>
    <scope>NUCLEOTIDE SEQUENCE [LARGE SCALE GENOMIC DNA]</scope>
    <source>
        <strain evidence="2 3">ATCC 700397</strain>
    </source>
</reference>
<keyword evidence="1" id="KW-0472">Membrane</keyword>
<dbReference type="RefSeq" id="WP_101014184.1">
    <property type="nucleotide sequence ID" value="NZ_MQUA01000013.1"/>
</dbReference>
<dbReference type="AlphaFoldDB" id="A0A2S7KZB8"/>
<keyword evidence="1" id="KW-1133">Transmembrane helix</keyword>